<name>A0A3S5CXF4_9PEZI</name>
<dbReference type="Proteomes" id="UP000289323">
    <property type="component" value="Unassembled WGS sequence"/>
</dbReference>
<feature type="domain" description="Peptidase A1" evidence="10">
    <location>
        <begin position="65"/>
        <end position="383"/>
    </location>
</feature>
<dbReference type="Pfam" id="PF00026">
    <property type="entry name" value="Asp"/>
    <property type="match status" value="1"/>
</dbReference>
<dbReference type="InterPro" id="IPR033121">
    <property type="entry name" value="PEPTIDASE_A1"/>
</dbReference>
<dbReference type="EMBL" id="OUUZ01000013">
    <property type="protein sequence ID" value="SPQ24274.1"/>
    <property type="molecule type" value="Genomic_DNA"/>
</dbReference>
<keyword evidence="2 8" id="KW-0645">Protease</keyword>
<sequence>MLPIILSFALTEPPLAAALASGESPGAARGVGFLRAELTARVDPPALRPGKRQVVGSLAQTRTVYTIDLQIGTPPQAITVAVDTGSPDTWVNPVCATAGSPGLMTACSNIKPFAWAASSTLRVLGLANQLTYGIGAALVEYVSDVLGVGTATIKPQIFGIAIQSRDLGYGILGLSPPLLGGTPPYSYVLDSMVQQKLIASRAFSLDLQAAGDKSGSIIFGGVDTKKFIGALAKVPIVTRPATPTGLDGYWVQLTGVGITTPDGVSHTSSIAPNPVLLDSGTTTITLPAAVVVAVSQLFSGAQYDPGSRTFLVDCANAGAPGTVDFTFGGKVIRVPYSELIWKGGDQCYLLIAVDNQNFPILGTPFLRSAYVVYDQDNNNIHLAQAANCGSNVIAIGTGTDAVPSSTGACTAQPSTTQVSATATVSLGDASTATSPTAIFSGSAVSAPPLGAPGPQLSATSVAASSLTATGAAAASTSSGAAEPLRCQGGALGALALAILAAWGL</sequence>
<dbReference type="Gene3D" id="2.40.70.10">
    <property type="entry name" value="Acid Proteases"/>
    <property type="match status" value="2"/>
</dbReference>
<dbReference type="GO" id="GO:0006508">
    <property type="term" value="P:proteolysis"/>
    <property type="evidence" value="ECO:0007669"/>
    <property type="project" value="UniProtKB-KW"/>
</dbReference>
<dbReference type="PRINTS" id="PR00792">
    <property type="entry name" value="PEPSIN"/>
</dbReference>
<keyword evidence="7" id="KW-1015">Disulfide bond</keyword>
<evidence type="ECO:0000256" key="4">
    <source>
        <dbReference type="ARBA" id="ARBA00022750"/>
    </source>
</evidence>
<reference evidence="11 12" key="1">
    <citation type="submission" date="2018-04" db="EMBL/GenBank/DDBJ databases">
        <authorList>
            <person name="Huttner S."/>
            <person name="Dainat J."/>
        </authorList>
    </citation>
    <scope>NUCLEOTIDE SEQUENCE [LARGE SCALE GENOMIC DNA]</scope>
</reference>
<evidence type="ECO:0000256" key="2">
    <source>
        <dbReference type="ARBA" id="ARBA00022670"/>
    </source>
</evidence>
<evidence type="ECO:0000313" key="12">
    <source>
        <dbReference type="Proteomes" id="UP000289323"/>
    </source>
</evidence>
<proteinExistence type="inferred from homology"/>
<protein>
    <submittedName>
        <fullName evidence="11">B75f7825-53e2-49aa-93ac-b1ab0d0c52df</fullName>
    </submittedName>
</protein>
<evidence type="ECO:0000256" key="3">
    <source>
        <dbReference type="ARBA" id="ARBA00022729"/>
    </source>
</evidence>
<dbReference type="SUPFAM" id="SSF50630">
    <property type="entry name" value="Acid proteases"/>
    <property type="match status" value="1"/>
</dbReference>
<organism evidence="11 12">
    <name type="scientific">Thermothielavioides terrestris</name>
    <dbReference type="NCBI Taxonomy" id="2587410"/>
    <lineage>
        <taxon>Eukaryota</taxon>
        <taxon>Fungi</taxon>
        <taxon>Dikarya</taxon>
        <taxon>Ascomycota</taxon>
        <taxon>Pezizomycotina</taxon>
        <taxon>Sordariomycetes</taxon>
        <taxon>Sordariomycetidae</taxon>
        <taxon>Sordariales</taxon>
        <taxon>Chaetomiaceae</taxon>
        <taxon>Thermothielavioides</taxon>
    </lineage>
</organism>
<evidence type="ECO:0000313" key="11">
    <source>
        <dbReference type="EMBL" id="SPQ24274.1"/>
    </source>
</evidence>
<feature type="signal peptide" evidence="9">
    <location>
        <begin position="1"/>
        <end position="18"/>
    </location>
</feature>
<keyword evidence="3 9" id="KW-0732">Signal</keyword>
<dbReference type="PROSITE" id="PS00141">
    <property type="entry name" value="ASP_PROTEASE"/>
    <property type="match status" value="1"/>
</dbReference>
<dbReference type="InterPro" id="IPR001461">
    <property type="entry name" value="Aspartic_peptidase_A1"/>
</dbReference>
<comment type="similarity">
    <text evidence="1 8">Belongs to the peptidase A1 family.</text>
</comment>
<evidence type="ECO:0000256" key="9">
    <source>
        <dbReference type="SAM" id="SignalP"/>
    </source>
</evidence>
<keyword evidence="5 8" id="KW-0378">Hydrolase</keyword>
<feature type="chain" id="PRO_5018536217" evidence="9">
    <location>
        <begin position="19"/>
        <end position="504"/>
    </location>
</feature>
<feature type="disulfide bond" evidence="7">
    <location>
        <begin position="314"/>
        <end position="347"/>
    </location>
</feature>
<dbReference type="PANTHER" id="PTHR47966">
    <property type="entry name" value="BETA-SITE APP-CLEAVING ENZYME, ISOFORM A-RELATED"/>
    <property type="match status" value="1"/>
</dbReference>
<dbReference type="PROSITE" id="PS51767">
    <property type="entry name" value="PEPTIDASE_A1"/>
    <property type="match status" value="1"/>
</dbReference>
<dbReference type="InterPro" id="IPR021109">
    <property type="entry name" value="Peptidase_aspartic_dom_sf"/>
</dbReference>
<evidence type="ECO:0000256" key="5">
    <source>
        <dbReference type="ARBA" id="ARBA00022801"/>
    </source>
</evidence>
<dbReference type="CDD" id="cd05474">
    <property type="entry name" value="SAP_like"/>
    <property type="match status" value="1"/>
</dbReference>
<evidence type="ECO:0000259" key="10">
    <source>
        <dbReference type="PROSITE" id="PS51767"/>
    </source>
</evidence>
<feature type="active site" evidence="6">
    <location>
        <position position="83"/>
    </location>
</feature>
<feature type="active site" evidence="6">
    <location>
        <position position="278"/>
    </location>
</feature>
<dbReference type="AlphaFoldDB" id="A0A3S5CXF4"/>
<dbReference type="GO" id="GO:0004190">
    <property type="term" value="F:aspartic-type endopeptidase activity"/>
    <property type="evidence" value="ECO:0007669"/>
    <property type="project" value="UniProtKB-KW"/>
</dbReference>
<accession>A0A3S5CXF4</accession>
<gene>
    <name evidence="11" type="ORF">TT172_LOCUS6693</name>
</gene>
<evidence type="ECO:0000256" key="7">
    <source>
        <dbReference type="PIRSR" id="PIRSR601461-2"/>
    </source>
</evidence>
<dbReference type="PANTHER" id="PTHR47966:SF65">
    <property type="entry name" value="ASPARTIC-TYPE ENDOPEPTIDASE"/>
    <property type="match status" value="1"/>
</dbReference>
<dbReference type="InterPro" id="IPR001969">
    <property type="entry name" value="Aspartic_peptidase_AS"/>
</dbReference>
<evidence type="ECO:0000256" key="6">
    <source>
        <dbReference type="PIRSR" id="PIRSR601461-1"/>
    </source>
</evidence>
<evidence type="ECO:0000256" key="8">
    <source>
        <dbReference type="RuleBase" id="RU000454"/>
    </source>
</evidence>
<keyword evidence="4 8" id="KW-0064">Aspartyl protease</keyword>
<evidence type="ECO:0000256" key="1">
    <source>
        <dbReference type="ARBA" id="ARBA00007447"/>
    </source>
</evidence>
<dbReference type="InterPro" id="IPR033876">
    <property type="entry name" value="SAP-like"/>
</dbReference>